<evidence type="ECO:0000256" key="1">
    <source>
        <dbReference type="SAM" id="Coils"/>
    </source>
</evidence>
<feature type="domain" description="YhaN AAA" evidence="3">
    <location>
        <begin position="1"/>
        <end position="208"/>
    </location>
</feature>
<dbReference type="Gene3D" id="3.40.50.300">
    <property type="entry name" value="P-loop containing nucleotide triphosphate hydrolases"/>
    <property type="match status" value="2"/>
</dbReference>
<dbReference type="SUPFAM" id="SSF52540">
    <property type="entry name" value="P-loop containing nucleoside triphosphate hydrolases"/>
    <property type="match status" value="1"/>
</dbReference>
<keyword evidence="1" id="KW-0175">Coiled coil</keyword>
<dbReference type="InterPro" id="IPR038734">
    <property type="entry name" value="YhaN_AAA"/>
</dbReference>
<evidence type="ECO:0000313" key="5">
    <source>
        <dbReference type="Proteomes" id="UP000308038"/>
    </source>
</evidence>
<sequence>MRFRQIELIRYGGFADRLLDFGEGAGEGDLHLIVGPNEAGKSTTLHAIGDFLFGIAGQTAQGWRFGYGDLRIRGLIEAEGRTIEAVRRKGNKDTLLHPATGAALPGDVLAPLLAGVDRTAFERMFGLDHERLRDGGEAILRGRDDAAQITLEAGTGIAGIGQVLDALSGEAAELFKPSASKPVVNKLMAERAEALKRVREASIGERDWGEEKQRRAAAEERRAALLAENGALTREETRLDRIRRARAPLSRRASAEAALAALGPMPDLPADAGDTLARARGDRRTAEALEMQLQGDLDRVAQAIGGIAVAGDVLALDTRIAALEERRPVIEKAAGDLHRRLARREEIDARLASARAEAGLAPDAPLPGAVWRRRAAAYLQERREAAAAASEAAKRRADLSRRVAALTRDLAAQPAPVDTARLEAALATLPTDAAGEQKRAAADHARRLARAAEQLALLAPWQGEPAALAAMALPAPSTVAAIAHGIAEARDQAVQARREGDAQEAERIRAEGRIAALAAGEDLPTAEAIQAARAARDALVADLLAGKGVAAEAIRAAVTQADALADRRNAQAARMADHAAAVAARDLAVALRDAALARIARAEQDRAAQEAEWAALLAPLGFAVPVPAADWPAWVERRAQALTARREADEAGEALAALETQARAAADAVVAALRAIGAEPPADPAMLAASAQARVREAIAAASARAELEKALARATAELAAAERDDAAPPSDPETQSDGGAGREGGRLGDLLREVGLLRGAGLLRGDQPPAAGVEALADALAAIEGVAEELTSRADVVRQIAGMEADARAFAEETAAVLAVLGRSSAEPATRIVAALAAEWRQAEGARERLAGLTAERDRLSREKDKAAAQRLAAERVIDGLRERIGAEDEAALDSAAAAAGERARLIATIRETEAELAGLAGPDGLDALAAEVAALSPEEEAIAQASLTERRADVAAAREEVGRALAEAEAAFARAAQDSSAADAQQIVADSAAAMGAAAEAHVEAVAAAALLRWVLDRHRQQNQAPLIDRAGALFATVTAGAFAGLGVEYDDQDRPAIRAIRAGGAAVGVEALSEGTRDQLYLALRLGAIETGQHALPIVCDDLLITADDERAAAMLRVLAVAARRNQVLLFTHHAHLIDVARGALGEGGFRLHRLEPAALAAA</sequence>
<feature type="region of interest" description="Disordered" evidence="2">
    <location>
        <begin position="719"/>
        <end position="746"/>
    </location>
</feature>
<organism evidence="4 5">
    <name type="scientific">Sphingomonas olei</name>
    <dbReference type="NCBI Taxonomy" id="1886787"/>
    <lineage>
        <taxon>Bacteria</taxon>
        <taxon>Pseudomonadati</taxon>
        <taxon>Pseudomonadota</taxon>
        <taxon>Alphaproteobacteria</taxon>
        <taxon>Sphingomonadales</taxon>
        <taxon>Sphingomonadaceae</taxon>
        <taxon>Sphingomonas</taxon>
    </lineage>
</organism>
<feature type="coiled-coil region" evidence="1">
    <location>
        <begin position="641"/>
        <end position="668"/>
    </location>
</feature>
<reference evidence="4 5" key="1">
    <citation type="submission" date="2019-04" db="EMBL/GenBank/DDBJ databases">
        <title>Microbes associate with the intestines of laboratory mice.</title>
        <authorList>
            <person name="Navarre W."/>
            <person name="Wong E."/>
            <person name="Huang K.C."/>
            <person name="Tropini C."/>
            <person name="Ng K."/>
            <person name="Yu B."/>
        </authorList>
    </citation>
    <scope>NUCLEOTIDE SEQUENCE [LARGE SCALE GENOMIC DNA]</scope>
    <source>
        <strain evidence="4 5">NM83_B4-11</strain>
    </source>
</reference>
<dbReference type="RefSeq" id="WP_136451878.1">
    <property type="nucleotide sequence ID" value="NZ_SSTI01000009.1"/>
</dbReference>
<comment type="caution">
    <text evidence="4">The sequence shown here is derived from an EMBL/GenBank/DDBJ whole genome shotgun (WGS) entry which is preliminary data.</text>
</comment>
<proteinExistence type="predicted"/>
<accession>A0ABY2QES6</accession>
<dbReference type="InterPro" id="IPR027417">
    <property type="entry name" value="P-loop_NTPase"/>
</dbReference>
<evidence type="ECO:0000313" key="4">
    <source>
        <dbReference type="EMBL" id="THG39063.1"/>
    </source>
</evidence>
<evidence type="ECO:0000259" key="3">
    <source>
        <dbReference type="Pfam" id="PF13514"/>
    </source>
</evidence>
<keyword evidence="5" id="KW-1185">Reference proteome</keyword>
<evidence type="ECO:0000256" key="2">
    <source>
        <dbReference type="SAM" id="MobiDB-lite"/>
    </source>
</evidence>
<dbReference type="PANTHER" id="PTHR41259:SF1">
    <property type="entry name" value="DOUBLE-STRAND BREAK REPAIR RAD50 ATPASE, PUTATIVE-RELATED"/>
    <property type="match status" value="1"/>
</dbReference>
<gene>
    <name evidence="4" type="ORF">E5988_12440</name>
</gene>
<dbReference type="Proteomes" id="UP000308038">
    <property type="component" value="Unassembled WGS sequence"/>
</dbReference>
<dbReference type="EMBL" id="SSTI01000009">
    <property type="protein sequence ID" value="THG39063.1"/>
    <property type="molecule type" value="Genomic_DNA"/>
</dbReference>
<protein>
    <recommendedName>
        <fullName evidence="3">YhaN AAA domain-containing protein</fullName>
    </recommendedName>
</protein>
<dbReference type="Pfam" id="PF13514">
    <property type="entry name" value="AAA_27"/>
    <property type="match status" value="1"/>
</dbReference>
<feature type="coiled-coil region" evidence="1">
    <location>
        <begin position="844"/>
        <end position="878"/>
    </location>
</feature>
<dbReference type="PANTHER" id="PTHR41259">
    <property type="entry name" value="DOUBLE-STRAND BREAK REPAIR RAD50 ATPASE, PUTATIVE-RELATED"/>
    <property type="match status" value="1"/>
</dbReference>
<name>A0ABY2QES6_9SPHN</name>